<proteinExistence type="predicted"/>
<evidence type="ECO:0000313" key="1">
    <source>
        <dbReference type="EMBL" id="SDD96013.1"/>
    </source>
</evidence>
<evidence type="ECO:0000313" key="2">
    <source>
        <dbReference type="Proteomes" id="UP000198925"/>
    </source>
</evidence>
<protein>
    <submittedName>
        <fullName evidence="1">Uncharacterized protein</fullName>
    </submittedName>
</protein>
<name>A0A1G6Z127_9PROT</name>
<organism evidence="1 2">
    <name type="scientific">Belnapia rosea</name>
    <dbReference type="NCBI Taxonomy" id="938405"/>
    <lineage>
        <taxon>Bacteria</taxon>
        <taxon>Pseudomonadati</taxon>
        <taxon>Pseudomonadota</taxon>
        <taxon>Alphaproteobacteria</taxon>
        <taxon>Acetobacterales</taxon>
        <taxon>Roseomonadaceae</taxon>
        <taxon>Belnapia</taxon>
    </lineage>
</organism>
<keyword evidence="2" id="KW-1185">Reference proteome</keyword>
<sequence>MTVAATVMVSTMVAVPTAVVMAAVVVVPRGNVVVPAAP</sequence>
<reference evidence="1 2" key="1">
    <citation type="submission" date="2016-10" db="EMBL/GenBank/DDBJ databases">
        <authorList>
            <person name="de Groot N.N."/>
        </authorList>
    </citation>
    <scope>NUCLEOTIDE SEQUENCE [LARGE SCALE GENOMIC DNA]</scope>
    <source>
        <strain evidence="1 2">CPCC 100156</strain>
    </source>
</reference>
<dbReference type="Proteomes" id="UP000198925">
    <property type="component" value="Unassembled WGS sequence"/>
</dbReference>
<dbReference type="AlphaFoldDB" id="A0A1G6Z127"/>
<gene>
    <name evidence="1" type="ORF">SAMN04487779_101574</name>
</gene>
<dbReference type="EMBL" id="FMZX01000015">
    <property type="protein sequence ID" value="SDD96013.1"/>
    <property type="molecule type" value="Genomic_DNA"/>
</dbReference>
<accession>A0A1G6Z127</accession>